<keyword evidence="8" id="KW-1185">Reference proteome</keyword>
<dbReference type="InterPro" id="IPR012727">
    <property type="entry name" value="Gly_oxidase_ThiO"/>
</dbReference>
<evidence type="ECO:0000256" key="5">
    <source>
        <dbReference type="ARBA" id="ARBA00050018"/>
    </source>
</evidence>
<feature type="domain" description="FAD dependent oxidoreductase" evidence="6">
    <location>
        <begin position="6"/>
        <end position="351"/>
    </location>
</feature>
<reference evidence="7 8" key="1">
    <citation type="submission" date="2014-12" db="EMBL/GenBank/DDBJ databases">
        <title>Draft genome sequence of Paenibacillus kamchatkensis strain B-2647.</title>
        <authorList>
            <person name="Karlyshev A.V."/>
            <person name="Kudryashova E.B."/>
        </authorList>
    </citation>
    <scope>NUCLEOTIDE SEQUENCE [LARGE SCALE GENOMIC DNA]</scope>
    <source>
        <strain evidence="7 8">VKM B-2647</strain>
    </source>
</reference>
<dbReference type="Gene3D" id="3.50.50.60">
    <property type="entry name" value="FAD/NAD(P)-binding domain"/>
    <property type="match status" value="1"/>
</dbReference>
<evidence type="ECO:0000259" key="6">
    <source>
        <dbReference type="Pfam" id="PF01266"/>
    </source>
</evidence>
<accession>A0ABR5AJS5</accession>
<evidence type="ECO:0000256" key="2">
    <source>
        <dbReference type="ARBA" id="ARBA00022977"/>
    </source>
</evidence>
<dbReference type="EC" id="1.4.3.19" evidence="5"/>
<protein>
    <recommendedName>
        <fullName evidence="5">glycine oxidase</fullName>
        <ecNumber evidence="5">1.4.3.19</ecNumber>
    </recommendedName>
</protein>
<dbReference type="EMBL" id="JXAK01000010">
    <property type="protein sequence ID" value="KIL41310.1"/>
    <property type="molecule type" value="Genomic_DNA"/>
</dbReference>
<dbReference type="PANTHER" id="PTHR13847:SF289">
    <property type="entry name" value="GLYCINE OXIDASE"/>
    <property type="match status" value="1"/>
</dbReference>
<dbReference type="PANTHER" id="PTHR13847">
    <property type="entry name" value="SARCOSINE DEHYDROGENASE-RELATED"/>
    <property type="match status" value="1"/>
</dbReference>
<evidence type="ECO:0000313" key="7">
    <source>
        <dbReference type="EMBL" id="KIL41310.1"/>
    </source>
</evidence>
<dbReference type="SUPFAM" id="SSF51905">
    <property type="entry name" value="FAD/NAD(P)-binding domain"/>
    <property type="match status" value="1"/>
</dbReference>
<gene>
    <name evidence="7" type="ORF">SD70_07590</name>
</gene>
<evidence type="ECO:0000256" key="1">
    <source>
        <dbReference type="ARBA" id="ARBA00004948"/>
    </source>
</evidence>
<keyword evidence="2" id="KW-0784">Thiamine biosynthesis</keyword>
<comment type="pathway">
    <text evidence="1">Cofactor biosynthesis; thiamine diphosphate biosynthesis.</text>
</comment>
<dbReference type="Pfam" id="PF01266">
    <property type="entry name" value="DAO"/>
    <property type="match status" value="1"/>
</dbReference>
<dbReference type="Gene3D" id="3.30.9.10">
    <property type="entry name" value="D-Amino Acid Oxidase, subunit A, domain 2"/>
    <property type="match status" value="1"/>
</dbReference>
<evidence type="ECO:0000313" key="8">
    <source>
        <dbReference type="Proteomes" id="UP000031967"/>
    </source>
</evidence>
<comment type="catalytic activity">
    <reaction evidence="4">
        <text>glycine + O2 + H2O = glyoxylate + H2O2 + NH4(+)</text>
        <dbReference type="Rhea" id="RHEA:11532"/>
        <dbReference type="ChEBI" id="CHEBI:15377"/>
        <dbReference type="ChEBI" id="CHEBI:15379"/>
        <dbReference type="ChEBI" id="CHEBI:16240"/>
        <dbReference type="ChEBI" id="CHEBI:28938"/>
        <dbReference type="ChEBI" id="CHEBI:36655"/>
        <dbReference type="ChEBI" id="CHEBI:57305"/>
        <dbReference type="EC" id="1.4.3.19"/>
    </reaction>
</comment>
<keyword evidence="3" id="KW-0560">Oxidoreductase</keyword>
<evidence type="ECO:0000256" key="3">
    <source>
        <dbReference type="ARBA" id="ARBA00023002"/>
    </source>
</evidence>
<dbReference type="RefSeq" id="WP_041047014.1">
    <property type="nucleotide sequence ID" value="NZ_JXAK01000010.1"/>
</dbReference>
<dbReference type="NCBIfam" id="TIGR02352">
    <property type="entry name" value="thiamin_ThiO"/>
    <property type="match status" value="1"/>
</dbReference>
<organism evidence="7 8">
    <name type="scientific">Gordoniibacillus kamchatkensis</name>
    <dbReference type="NCBI Taxonomy" id="1590651"/>
    <lineage>
        <taxon>Bacteria</taxon>
        <taxon>Bacillati</taxon>
        <taxon>Bacillota</taxon>
        <taxon>Bacilli</taxon>
        <taxon>Bacillales</taxon>
        <taxon>Paenibacillaceae</taxon>
        <taxon>Gordoniibacillus</taxon>
    </lineage>
</organism>
<dbReference type="SUPFAM" id="SSF54373">
    <property type="entry name" value="FAD-linked reductases, C-terminal domain"/>
    <property type="match status" value="1"/>
</dbReference>
<evidence type="ECO:0000256" key="4">
    <source>
        <dbReference type="ARBA" id="ARBA00049872"/>
    </source>
</evidence>
<dbReference type="InterPro" id="IPR036188">
    <property type="entry name" value="FAD/NAD-bd_sf"/>
</dbReference>
<proteinExistence type="predicted"/>
<comment type="caution">
    <text evidence="7">The sequence shown here is derived from an EMBL/GenBank/DDBJ whole genome shotgun (WGS) entry which is preliminary data.</text>
</comment>
<sequence length="380" mass="39908">MSKTVDAVVIGGGIIGGSIAYHLAKRGRSVVLLERDRIASGASSAAAGMLGAQSEMHEPGPLFDLARQSRAMFPQISDELKELTGIDIGLVRKGLLHVARTPEQAEECRRMAAFQREAGERAEWLSASQARVMEPGLSADIEGALHIPDDGQVSAPDTAEAFVKAAAVLGAQVREYSEAISLRIERGRVTGVVTEAETIACDQVVAAAGVWGNRLLAQAGLGLDVFPVKGECFSVVTPVPLLAATVFSHGCYVVPKRGGRLVVGATMIERSYDRTVSAGGLMSLMSKAASLLPGIANAAWEKSWAGLRPQTPDGLPYLGAWEGCAGLFVAAGHYRNGILLSPATGQLLSELMEGSAAAAAVCRSFRPDRHVAVRQEKGGR</sequence>
<dbReference type="InterPro" id="IPR006076">
    <property type="entry name" value="FAD-dep_OxRdtase"/>
</dbReference>
<dbReference type="Proteomes" id="UP000031967">
    <property type="component" value="Unassembled WGS sequence"/>
</dbReference>
<name>A0ABR5AJS5_9BACL</name>